<proteinExistence type="predicted"/>
<feature type="domain" description="Alcohol dehydrogenase iron-type/glycerol dehydrogenase GldA" evidence="5">
    <location>
        <begin position="18"/>
        <end position="150"/>
    </location>
</feature>
<dbReference type="PANTHER" id="PTHR43616">
    <property type="entry name" value="GLYCEROL DEHYDROGENASE"/>
    <property type="match status" value="1"/>
</dbReference>
<evidence type="ECO:0000256" key="3">
    <source>
        <dbReference type="PIRSR" id="PIRSR000112-1"/>
    </source>
</evidence>
<comment type="cofactor">
    <cofactor evidence="3">
        <name>Zn(2+)</name>
        <dbReference type="ChEBI" id="CHEBI:29105"/>
    </cofactor>
    <text evidence="3">Binds 1 zinc ion per subunit.</text>
</comment>
<sequence>MSSNQPKLDTAIKFGAGRVRCEQGLLPQLGEEIARFGKKVLIVAGPRSWDAVKDQLEPALKEAGVDYQLEIWTGWCSNEAADELAEKAHAFGAEEIVGVGGGKIMDLAKATGETAQLGTVNIPTSASTCAPFTCMSVMYTPEGGKKTSWRFDHEIDAVYMDLDVIAACPIRYNAAGIMDAMAKKIEMLNGRPEMHIDENPIDVYTAYNMAAYVYDVLHTYGQQAIADNREGKCTKTLGDVAFLNVITTGVIANTTKSFRQSELAHVIYDGVRTHFTHEAADAIHGEIVAIGLFCQLYFNGLQEKEAELREFMRKMDLPLTLGEIGIEPTEENLNTIEEYIVNSRHYNSTDPADRQRLHEAVREMV</sequence>
<dbReference type="PANTHER" id="PTHR43616:SF3">
    <property type="entry name" value="HYDROXYCARBOXYLATE DEHYDROGENASE A"/>
    <property type="match status" value="1"/>
</dbReference>
<dbReference type="RefSeq" id="WP_169277890.1">
    <property type="nucleotide sequence ID" value="NZ_JABBCP010000007.1"/>
</dbReference>
<keyword evidence="4" id="KW-0520">NAD</keyword>
<feature type="binding site" evidence="3">
    <location>
        <position position="179"/>
    </location>
    <ligand>
        <name>glycerol</name>
        <dbReference type="ChEBI" id="CHEBI:17754"/>
    </ligand>
</feature>
<evidence type="ECO:0000256" key="4">
    <source>
        <dbReference type="PIRSR" id="PIRSR000112-3"/>
    </source>
</evidence>
<dbReference type="GO" id="GO:0046872">
    <property type="term" value="F:metal ion binding"/>
    <property type="evidence" value="ECO:0007669"/>
    <property type="project" value="UniProtKB-KW"/>
</dbReference>
<evidence type="ECO:0000313" key="6">
    <source>
        <dbReference type="EMBL" id="NMF56340.1"/>
    </source>
</evidence>
<dbReference type="InterPro" id="IPR016205">
    <property type="entry name" value="Glycerol_DH"/>
</dbReference>
<dbReference type="Gene3D" id="3.40.50.1970">
    <property type="match status" value="1"/>
</dbReference>
<keyword evidence="1 3" id="KW-0479">Metal-binding</keyword>
<dbReference type="CDD" id="cd08550">
    <property type="entry name" value="GlyDH-like"/>
    <property type="match status" value="1"/>
</dbReference>
<gene>
    <name evidence="6" type="ORF">HF320_08400</name>
</gene>
<dbReference type="Gene3D" id="1.20.1090.10">
    <property type="entry name" value="Dehydroquinate synthase-like - alpha domain"/>
    <property type="match status" value="1"/>
</dbReference>
<evidence type="ECO:0000256" key="1">
    <source>
        <dbReference type="ARBA" id="ARBA00022723"/>
    </source>
</evidence>
<dbReference type="GO" id="GO:0016614">
    <property type="term" value="F:oxidoreductase activity, acting on CH-OH group of donors"/>
    <property type="evidence" value="ECO:0007669"/>
    <property type="project" value="InterPro"/>
</dbReference>
<comment type="caution">
    <text evidence="6">The sequence shown here is derived from an EMBL/GenBank/DDBJ whole genome shotgun (WGS) entry which is preliminary data.</text>
</comment>
<feature type="binding site" evidence="3">
    <location>
        <position position="265"/>
    </location>
    <ligand>
        <name>glycerol</name>
        <dbReference type="ChEBI" id="CHEBI:17754"/>
    </ligand>
</feature>
<dbReference type="Pfam" id="PF00465">
    <property type="entry name" value="Fe-ADH"/>
    <property type="match status" value="1"/>
</dbReference>
<dbReference type="AlphaFoldDB" id="A0A7X9UDB4"/>
<feature type="binding site" evidence="3">
    <location>
        <position position="284"/>
    </location>
    <ligand>
        <name>glycerol</name>
        <dbReference type="ChEBI" id="CHEBI:17754"/>
    </ligand>
</feature>
<evidence type="ECO:0000256" key="2">
    <source>
        <dbReference type="ARBA" id="ARBA00023002"/>
    </source>
</evidence>
<dbReference type="InterPro" id="IPR001670">
    <property type="entry name" value="ADH_Fe/GldA"/>
</dbReference>
<dbReference type="PIRSF" id="PIRSF000112">
    <property type="entry name" value="Glycerol_dehydrogenase"/>
    <property type="match status" value="1"/>
</dbReference>
<accession>A0A7X9UDB4</accession>
<organism evidence="6 7">
    <name type="scientific">Collinsella acetigenes</name>
    <dbReference type="NCBI Taxonomy" id="2713419"/>
    <lineage>
        <taxon>Bacteria</taxon>
        <taxon>Bacillati</taxon>
        <taxon>Actinomycetota</taxon>
        <taxon>Coriobacteriia</taxon>
        <taxon>Coriobacteriales</taxon>
        <taxon>Coriobacteriaceae</taxon>
        <taxon>Collinsella</taxon>
    </lineage>
</organism>
<name>A0A7X9UDB4_9ACTN</name>
<feature type="binding site" evidence="4">
    <location>
        <position position="133"/>
    </location>
    <ligand>
        <name>NAD(+)</name>
        <dbReference type="ChEBI" id="CHEBI:57540"/>
    </ligand>
</feature>
<protein>
    <submittedName>
        <fullName evidence="6">Iron-containing alcohol dehydrogenase family protein</fullName>
    </submittedName>
</protein>
<keyword evidence="2" id="KW-0560">Oxidoreductase</keyword>
<feature type="binding site" evidence="4">
    <location>
        <begin position="124"/>
        <end position="127"/>
    </location>
    <ligand>
        <name>NAD(+)</name>
        <dbReference type="ChEBI" id="CHEBI:57540"/>
    </ligand>
</feature>
<keyword evidence="3" id="KW-0862">Zinc</keyword>
<feature type="binding site" evidence="4">
    <location>
        <begin position="102"/>
        <end position="106"/>
    </location>
    <ligand>
        <name>NAD(+)</name>
        <dbReference type="ChEBI" id="CHEBI:57540"/>
    </ligand>
</feature>
<keyword evidence="7" id="KW-1185">Reference proteome</keyword>
<dbReference type="Proteomes" id="UP000546970">
    <property type="component" value="Unassembled WGS sequence"/>
</dbReference>
<evidence type="ECO:0000313" key="7">
    <source>
        <dbReference type="Proteomes" id="UP000546970"/>
    </source>
</evidence>
<dbReference type="SUPFAM" id="SSF56796">
    <property type="entry name" value="Dehydroquinate synthase-like"/>
    <property type="match status" value="1"/>
</dbReference>
<reference evidence="6 7" key="1">
    <citation type="submission" date="2020-04" db="EMBL/GenBank/DDBJ databases">
        <title>Collinsella sp. KGMB02528 nov., an anaerobic actinobacterium isolated from human feces.</title>
        <authorList>
            <person name="Han K.-I."/>
            <person name="Eom M.K."/>
            <person name="Kim J.-S."/>
            <person name="Lee K.C."/>
            <person name="Suh M.K."/>
            <person name="Park S.-H."/>
            <person name="Lee J.H."/>
            <person name="Kang S.W."/>
            <person name="Park J.-E."/>
            <person name="Oh B.S."/>
            <person name="Yu S.Y."/>
            <person name="Choi S.-H."/>
            <person name="Lee D.H."/>
            <person name="Yoon H."/>
            <person name="Kim B.-Y."/>
            <person name="Lee J.H."/>
            <person name="Lee J.-S."/>
        </authorList>
    </citation>
    <scope>NUCLEOTIDE SEQUENCE [LARGE SCALE GENOMIC DNA]</scope>
    <source>
        <strain evidence="6 7">KGMB02528</strain>
    </source>
</reference>
<dbReference type="EMBL" id="JABBCP010000007">
    <property type="protein sequence ID" value="NMF56340.1"/>
    <property type="molecule type" value="Genomic_DNA"/>
</dbReference>
<evidence type="ECO:0000259" key="5">
    <source>
        <dbReference type="Pfam" id="PF00465"/>
    </source>
</evidence>
<feature type="binding site" evidence="4">
    <location>
        <position position="139"/>
    </location>
    <ligand>
        <name>NAD(+)</name>
        <dbReference type="ChEBI" id="CHEBI:57540"/>
    </ligand>
</feature>